<dbReference type="Proteomes" id="UP000095347">
    <property type="component" value="Unassembled WGS sequence"/>
</dbReference>
<dbReference type="EMBL" id="MCGG01000052">
    <property type="protein sequence ID" value="OEJ65371.1"/>
    <property type="molecule type" value="Genomic_DNA"/>
</dbReference>
<evidence type="ECO:0000256" key="1">
    <source>
        <dbReference type="SAM" id="MobiDB-lite"/>
    </source>
</evidence>
<keyword evidence="5" id="KW-1185">Reference proteome</keyword>
<evidence type="ECO:0000313" key="5">
    <source>
        <dbReference type="Proteomes" id="UP000095347"/>
    </source>
</evidence>
<dbReference type="PANTHER" id="PTHR34980:SF3">
    <property type="entry name" value="BLR8105 PROTEIN"/>
    <property type="match status" value="1"/>
</dbReference>
<organism evidence="4 5">
    <name type="scientific">Magnetovibrio blakemorei</name>
    <dbReference type="NCBI Taxonomy" id="28181"/>
    <lineage>
        <taxon>Bacteria</taxon>
        <taxon>Pseudomonadati</taxon>
        <taxon>Pseudomonadota</taxon>
        <taxon>Alphaproteobacteria</taxon>
        <taxon>Rhodospirillales</taxon>
        <taxon>Magnetovibrionaceae</taxon>
        <taxon>Magnetovibrio</taxon>
    </lineage>
</organism>
<dbReference type="AlphaFoldDB" id="A0A1E5Q591"/>
<evidence type="ECO:0000256" key="2">
    <source>
        <dbReference type="SAM" id="Phobius"/>
    </source>
</evidence>
<evidence type="ECO:0000256" key="3">
    <source>
        <dbReference type="SAM" id="SignalP"/>
    </source>
</evidence>
<keyword evidence="2" id="KW-0472">Membrane</keyword>
<feature type="transmembrane region" description="Helical" evidence="2">
    <location>
        <begin position="134"/>
        <end position="162"/>
    </location>
</feature>
<evidence type="ECO:0000313" key="4">
    <source>
        <dbReference type="EMBL" id="OEJ65371.1"/>
    </source>
</evidence>
<comment type="caution">
    <text evidence="4">The sequence shown here is derived from an EMBL/GenBank/DDBJ whole genome shotgun (WGS) entry which is preliminary data.</text>
</comment>
<accession>A0A1E5Q591</accession>
<feature type="chain" id="PRO_5009184041" description="DUF805 domain-containing protein" evidence="3">
    <location>
        <begin position="34"/>
        <end position="319"/>
    </location>
</feature>
<keyword evidence="3" id="KW-0732">Signal</keyword>
<gene>
    <name evidence="4" type="ORF">BEN30_14740</name>
</gene>
<dbReference type="STRING" id="28181.BEN30_14740"/>
<dbReference type="Pfam" id="PF05656">
    <property type="entry name" value="DUF805"/>
    <property type="match status" value="1"/>
</dbReference>
<feature type="signal peptide" evidence="3">
    <location>
        <begin position="1"/>
        <end position="33"/>
    </location>
</feature>
<protein>
    <recommendedName>
        <fullName evidence="6">DUF805 domain-containing protein</fullName>
    </recommendedName>
</protein>
<feature type="transmembrane region" description="Helical" evidence="2">
    <location>
        <begin position="106"/>
        <end position="128"/>
    </location>
</feature>
<keyword evidence="2" id="KW-0812">Transmembrane</keyword>
<dbReference type="RefSeq" id="WP_069958830.1">
    <property type="nucleotide sequence ID" value="NZ_MCGG01000052.1"/>
</dbReference>
<feature type="region of interest" description="Disordered" evidence="1">
    <location>
        <begin position="226"/>
        <end position="257"/>
    </location>
</feature>
<reference evidence="5" key="1">
    <citation type="submission" date="2016-07" db="EMBL/GenBank/DDBJ databases">
        <authorList>
            <person name="Florea S."/>
            <person name="Webb J.S."/>
            <person name="Jaromczyk J."/>
            <person name="Schardl C.L."/>
        </authorList>
    </citation>
    <scope>NUCLEOTIDE SEQUENCE [LARGE SCALE GENOMIC DNA]</scope>
    <source>
        <strain evidence="5">MV-1</strain>
    </source>
</reference>
<dbReference type="GO" id="GO:0005886">
    <property type="term" value="C:plasma membrane"/>
    <property type="evidence" value="ECO:0007669"/>
    <property type="project" value="TreeGrafter"/>
</dbReference>
<feature type="transmembrane region" description="Helical" evidence="2">
    <location>
        <begin position="174"/>
        <end position="195"/>
    </location>
</feature>
<dbReference type="InterPro" id="IPR008523">
    <property type="entry name" value="DUF805"/>
</dbReference>
<evidence type="ECO:0008006" key="6">
    <source>
        <dbReference type="Google" id="ProtNLM"/>
    </source>
</evidence>
<dbReference type="PANTHER" id="PTHR34980">
    <property type="entry name" value="INNER MEMBRANE PROTEIN-RELATED-RELATED"/>
    <property type="match status" value="1"/>
</dbReference>
<sequence length="319" mass="34361">MINRPIFNSPPFLRAAGAVALLNVLFGAPTARAQQSEMTAEQMAQLEQFGTYAVMAQIGITVVFLIISAAILLIARRNMKGWNQPLKWVWFSYSGRLNRKAYWLKGFVLMSIIANVVQLFALLVGMMFDGGSGIGAMVGGIGLLIVTIPMIVFNVWVGTAVAVKRAHDLGHSGWWLLLFIVPFYNIWMAIMMAFFRGTPGPNNFGADPIDPIDDYLDEVFGSADGGGGDGGAGVDDHPHPHPHPPSGPADGDIGGKGFGARTFVKPQAVVPEPEREEPIVVAEMSGGDANLDIIKRRLGNEILRPIQRKGGGGREPEGE</sequence>
<keyword evidence="2" id="KW-1133">Transmembrane helix</keyword>
<name>A0A1E5Q591_9PROT</name>
<proteinExistence type="predicted"/>
<feature type="transmembrane region" description="Helical" evidence="2">
    <location>
        <begin position="49"/>
        <end position="75"/>
    </location>
</feature>